<sequence>MRSIFDFASNKNAAQSWISDAALGWDSSPAVQDKGWNTSFQDYDQVTPDKFSSREATTTFRLNVDIDDTPVFSKVTDYTSFRDQEIIPDFDDIIGAEELKDPEEWANRDYRMPFPDVPINRVKQPYGSVDQYLYTHFELMRQDFLIPLQKAVKAYKEVYSYTKSKDDQGVAMENVSNQQPYRLYEHVHINAIVFGDRQPLYRISFRLPYYIRVNWPQSKRLMPGTLVLLSKDHFEKDLKIATIVDRGDEPLRGANRFEYLLDLYLERDNEDQPFGFGDPTTNEEDTYVMIEATDGYFEAYRHVLNVFQKIKPTELPFKPYLVDLSNEILVPHYAARKRIYDINVHKYFKGRERWPVDIMKNWPEIKTGMDKTQIDALKTILSHNLSIVQGKLTTISFKSITYYSQ</sequence>
<evidence type="ECO:0000259" key="1">
    <source>
        <dbReference type="Pfam" id="PF25396"/>
    </source>
</evidence>
<feature type="domain" description="ZNFX1" evidence="1">
    <location>
        <begin position="178"/>
        <end position="293"/>
    </location>
</feature>
<dbReference type="InterPro" id="IPR057373">
    <property type="entry name" value="ZNFX1"/>
</dbReference>
<protein>
    <submittedName>
        <fullName evidence="2">Putative RNA helicase</fullName>
    </submittedName>
</protein>
<keyword evidence="2" id="KW-0347">Helicase</keyword>
<keyword evidence="2" id="KW-0067">ATP-binding</keyword>
<keyword evidence="2" id="KW-0378">Hydrolase</keyword>
<dbReference type="EMBL" id="KX966017">
    <property type="protein sequence ID" value="APW79504.1"/>
    <property type="molecule type" value="Genomic_DNA"/>
</dbReference>
<proteinExistence type="predicted"/>
<gene>
    <name evidence="2" type="primary">rnhA</name>
</gene>
<evidence type="ECO:0000313" key="2">
    <source>
        <dbReference type="EMBL" id="APW79504.1"/>
    </source>
</evidence>
<accession>A0A3G1GMS1</accession>
<organism evidence="2">
    <name type="scientific">Mucor moelleri</name>
    <dbReference type="NCBI Taxonomy" id="1302847"/>
    <lineage>
        <taxon>Eukaryota</taxon>
        <taxon>Fungi</taxon>
        <taxon>Fungi incertae sedis</taxon>
        <taxon>Mucoromycota</taxon>
        <taxon>Mucoromycotina</taxon>
        <taxon>Mucoromycetes</taxon>
        <taxon>Mucorales</taxon>
        <taxon>Mucorineae</taxon>
        <taxon>Mucoraceae</taxon>
        <taxon>Mucor</taxon>
    </lineage>
</organism>
<reference evidence="2" key="1">
    <citation type="journal article" date="2016" name="Endocyt. Cell Res.">
        <title>Sex loci of homothallic and heterothallic Mucorales.</title>
        <authorList>
            <person name="Schulz E."/>
            <person name="Wetzel J."/>
            <person name="Burmester A."/>
            <person name="Ellenberger S."/>
            <person name="Siegmund L."/>
            <person name="Wostemeyer J."/>
        </authorList>
    </citation>
    <scope>NUCLEOTIDE SEQUENCE</scope>
    <source>
        <strain evidence="2">FSU531</strain>
    </source>
</reference>
<keyword evidence="2" id="KW-0547">Nucleotide-binding</keyword>
<dbReference type="Pfam" id="PF25396">
    <property type="entry name" value="ZNFX1"/>
    <property type="match status" value="1"/>
</dbReference>
<dbReference type="AlphaFoldDB" id="A0A3G1GMS1"/>
<name>A0A3G1GMS1_9FUNG</name>
<dbReference type="GO" id="GO:0004386">
    <property type="term" value="F:helicase activity"/>
    <property type="evidence" value="ECO:0007669"/>
    <property type="project" value="UniProtKB-KW"/>
</dbReference>